<dbReference type="SMART" id="SM00028">
    <property type="entry name" value="TPR"/>
    <property type="match status" value="4"/>
</dbReference>
<evidence type="ECO:0000256" key="1">
    <source>
        <dbReference type="ARBA" id="ARBA00022618"/>
    </source>
</evidence>
<dbReference type="GO" id="GO:0045842">
    <property type="term" value="P:positive regulation of mitotic metaphase/anaphase transition"/>
    <property type="evidence" value="ECO:0007669"/>
    <property type="project" value="TreeGrafter"/>
</dbReference>
<name>A0AAV0BNV0_PHAPC</name>
<evidence type="ECO:0000313" key="10">
    <source>
        <dbReference type="EMBL" id="CAH7688395.1"/>
    </source>
</evidence>
<dbReference type="Pfam" id="PF04049">
    <property type="entry name" value="ANAPC8"/>
    <property type="match status" value="1"/>
</dbReference>
<dbReference type="PANTHER" id="PTHR12558">
    <property type="entry name" value="CELL DIVISION CYCLE 16,23,27"/>
    <property type="match status" value="1"/>
</dbReference>
<dbReference type="InterPro" id="IPR007192">
    <property type="entry name" value="APC8"/>
</dbReference>
<evidence type="ECO:0000256" key="8">
    <source>
        <dbReference type="SAM" id="MobiDB-lite"/>
    </source>
</evidence>
<dbReference type="GO" id="GO:0016567">
    <property type="term" value="P:protein ubiquitination"/>
    <property type="evidence" value="ECO:0007669"/>
    <property type="project" value="TreeGrafter"/>
</dbReference>
<accession>A0AAV0BNV0</accession>
<dbReference type="GO" id="GO:0051301">
    <property type="term" value="P:cell division"/>
    <property type="evidence" value="ECO:0007669"/>
    <property type="project" value="UniProtKB-KW"/>
</dbReference>
<feature type="region of interest" description="Disordered" evidence="8">
    <location>
        <begin position="52"/>
        <end position="123"/>
    </location>
</feature>
<evidence type="ECO:0000256" key="6">
    <source>
        <dbReference type="ARBA" id="ARBA00023306"/>
    </source>
</evidence>
<sequence>MDEDLMINPASLTVTPSGTRALLRNSISDLSSRGLIVAAKWIAELLISVRPNDGHQRQSSSKSFSKSEVEDHDEMVIDNNSSTRNPKKKSSRREKDKRPQRVEHDENRNDLEGDREGEDEDEWEDQMNEHELDLYQVGKTYFDVKEYERAVVPLRSIRAGPGRFLCFYSQFLAIEKRLNDVAGPALGNQDNQPKFTTRHQNLLNDLQNSTEPFELYLKSILLSRAGYRLEAIDGLVHSINLYQYNWSAWKLLQKLIEGSDELETVIPKLPKEGFMNKFFFVHASLETYMTGNGENLGKVIAELKQLFPTSLFLKSQQALIAYTIRDFDTAETLFDEIYQEDPYRPEEVDTYSNILYVMEKKAKLTSLAQNYTGGVDSVRGDRMRPEVCCLLGNYWSLNGEHEKAIIEFRRALRLDPGYLSAWTLMGHEYVEMKNTYAAIESYRRAVDANAKDYRAWYGLGQTYEVLDMLNYSLYYYQQATALKPYDTRMWLALAQVYEKLGRRREARMTTKRALMNSQPNGLGGMGGGQEDLGMILKLAELYDSDGRPEEAAKYHKKFISQSMELEGGPTATISKSLLYLAKYEIKFNGEKDLSNAKEYLSSLVRLNVDEKEDAKILLRKISKIKLK</sequence>
<keyword evidence="6" id="KW-0131">Cell cycle</keyword>
<dbReference type="GO" id="GO:0005680">
    <property type="term" value="C:anaphase-promoting complex"/>
    <property type="evidence" value="ECO:0007669"/>
    <property type="project" value="InterPro"/>
</dbReference>
<evidence type="ECO:0000256" key="7">
    <source>
        <dbReference type="PROSITE-ProRule" id="PRU00339"/>
    </source>
</evidence>
<feature type="repeat" description="TPR" evidence="7">
    <location>
        <begin position="419"/>
        <end position="452"/>
    </location>
</feature>
<dbReference type="InterPro" id="IPR013105">
    <property type="entry name" value="TPR_2"/>
</dbReference>
<evidence type="ECO:0000256" key="3">
    <source>
        <dbReference type="ARBA" id="ARBA00022776"/>
    </source>
</evidence>
<proteinExistence type="predicted"/>
<feature type="repeat" description="TPR" evidence="7">
    <location>
        <begin position="453"/>
        <end position="486"/>
    </location>
</feature>
<feature type="domain" description="Cdc23" evidence="9">
    <location>
        <begin position="20"/>
        <end position="318"/>
    </location>
</feature>
<comment type="caution">
    <text evidence="10">The sequence shown here is derived from an EMBL/GenBank/DDBJ whole genome shotgun (WGS) entry which is preliminary data.</text>
</comment>
<keyword evidence="11" id="KW-1185">Reference proteome</keyword>
<dbReference type="Pfam" id="PF13181">
    <property type="entry name" value="TPR_8"/>
    <property type="match status" value="2"/>
</dbReference>
<feature type="repeat" description="TPR" evidence="7">
    <location>
        <begin position="385"/>
        <end position="418"/>
    </location>
</feature>
<dbReference type="GO" id="GO:0031145">
    <property type="term" value="P:anaphase-promoting complex-dependent catabolic process"/>
    <property type="evidence" value="ECO:0007669"/>
    <property type="project" value="TreeGrafter"/>
</dbReference>
<evidence type="ECO:0000256" key="2">
    <source>
        <dbReference type="ARBA" id="ARBA00022737"/>
    </source>
</evidence>
<keyword evidence="5 7" id="KW-0802">TPR repeat</keyword>
<dbReference type="AlphaFoldDB" id="A0AAV0BNV0"/>
<dbReference type="Pfam" id="PF07719">
    <property type="entry name" value="TPR_2"/>
    <property type="match status" value="1"/>
</dbReference>
<dbReference type="Proteomes" id="UP001153365">
    <property type="component" value="Unassembled WGS sequence"/>
</dbReference>
<dbReference type="InterPro" id="IPR019734">
    <property type="entry name" value="TPR_rpt"/>
</dbReference>
<protein>
    <recommendedName>
        <fullName evidence="9">Cdc23 domain-containing protein</fullName>
    </recommendedName>
</protein>
<feature type="compositionally biased region" description="Basic and acidic residues" evidence="8">
    <location>
        <begin position="93"/>
        <end position="114"/>
    </location>
</feature>
<dbReference type="PANTHER" id="PTHR12558:SF10">
    <property type="entry name" value="CELL DIVISION CYCLE PROTEIN 23 HOMOLOG"/>
    <property type="match status" value="1"/>
</dbReference>
<gene>
    <name evidence="10" type="ORF">PPACK8108_LOCUS23362</name>
</gene>
<keyword evidence="2" id="KW-0677">Repeat</keyword>
<reference evidence="10" key="1">
    <citation type="submission" date="2022-06" db="EMBL/GenBank/DDBJ databases">
        <authorList>
            <consortium name="SYNGENTA / RWTH Aachen University"/>
        </authorList>
    </citation>
    <scope>NUCLEOTIDE SEQUENCE</scope>
</reference>
<evidence type="ECO:0000259" key="9">
    <source>
        <dbReference type="Pfam" id="PF04049"/>
    </source>
</evidence>
<evidence type="ECO:0000313" key="11">
    <source>
        <dbReference type="Proteomes" id="UP001153365"/>
    </source>
</evidence>
<dbReference type="SUPFAM" id="SSF48452">
    <property type="entry name" value="TPR-like"/>
    <property type="match status" value="1"/>
</dbReference>
<keyword evidence="1" id="KW-0132">Cell division</keyword>
<dbReference type="Gene3D" id="1.25.40.10">
    <property type="entry name" value="Tetratricopeptide repeat domain"/>
    <property type="match status" value="2"/>
</dbReference>
<keyword evidence="3" id="KW-0498">Mitosis</keyword>
<evidence type="ECO:0000256" key="5">
    <source>
        <dbReference type="ARBA" id="ARBA00022803"/>
    </source>
</evidence>
<evidence type="ECO:0000256" key="4">
    <source>
        <dbReference type="ARBA" id="ARBA00022786"/>
    </source>
</evidence>
<organism evidence="10 11">
    <name type="scientific">Phakopsora pachyrhizi</name>
    <name type="common">Asian soybean rust disease fungus</name>
    <dbReference type="NCBI Taxonomy" id="170000"/>
    <lineage>
        <taxon>Eukaryota</taxon>
        <taxon>Fungi</taxon>
        <taxon>Dikarya</taxon>
        <taxon>Basidiomycota</taxon>
        <taxon>Pucciniomycotina</taxon>
        <taxon>Pucciniomycetes</taxon>
        <taxon>Pucciniales</taxon>
        <taxon>Phakopsoraceae</taxon>
        <taxon>Phakopsora</taxon>
    </lineage>
</organism>
<dbReference type="EMBL" id="CALTRL010005981">
    <property type="protein sequence ID" value="CAH7688395.1"/>
    <property type="molecule type" value="Genomic_DNA"/>
</dbReference>
<keyword evidence="4" id="KW-0833">Ubl conjugation pathway</keyword>
<dbReference type="PROSITE" id="PS50005">
    <property type="entry name" value="TPR"/>
    <property type="match status" value="3"/>
</dbReference>
<dbReference type="InterPro" id="IPR011990">
    <property type="entry name" value="TPR-like_helical_dom_sf"/>
</dbReference>